<proteinExistence type="predicted"/>
<name>A0ABD3P046_9STRA</name>
<evidence type="ECO:0000313" key="2">
    <source>
        <dbReference type="Proteomes" id="UP001530315"/>
    </source>
</evidence>
<dbReference type="Proteomes" id="UP001530315">
    <property type="component" value="Unassembled WGS sequence"/>
</dbReference>
<dbReference type="AlphaFoldDB" id="A0ABD3P046"/>
<evidence type="ECO:0000313" key="1">
    <source>
        <dbReference type="EMBL" id="KAL3781339.1"/>
    </source>
</evidence>
<organism evidence="1 2">
    <name type="scientific">Stephanodiscus triporus</name>
    <dbReference type="NCBI Taxonomy" id="2934178"/>
    <lineage>
        <taxon>Eukaryota</taxon>
        <taxon>Sar</taxon>
        <taxon>Stramenopiles</taxon>
        <taxon>Ochrophyta</taxon>
        <taxon>Bacillariophyta</taxon>
        <taxon>Coscinodiscophyceae</taxon>
        <taxon>Thalassiosirophycidae</taxon>
        <taxon>Stephanodiscales</taxon>
        <taxon>Stephanodiscaceae</taxon>
        <taxon>Stephanodiscus</taxon>
    </lineage>
</organism>
<dbReference type="EMBL" id="JALLAZ020001071">
    <property type="protein sequence ID" value="KAL3781339.1"/>
    <property type="molecule type" value="Genomic_DNA"/>
</dbReference>
<reference evidence="1 2" key="1">
    <citation type="submission" date="2024-10" db="EMBL/GenBank/DDBJ databases">
        <title>Updated reference genomes for cyclostephanoid diatoms.</title>
        <authorList>
            <person name="Roberts W.R."/>
            <person name="Alverson A.J."/>
        </authorList>
    </citation>
    <scope>NUCLEOTIDE SEQUENCE [LARGE SCALE GENOMIC DNA]</scope>
    <source>
        <strain evidence="1 2">AJA276-08</strain>
    </source>
</reference>
<accession>A0ABD3P046</accession>
<gene>
    <name evidence="1" type="ORF">ACHAW5_005276</name>
</gene>
<protein>
    <submittedName>
        <fullName evidence="1">Uncharacterized protein</fullName>
    </submittedName>
</protein>
<sequence>MGPISRSSSSGQMGLSDTATEKHYVNLQLVQSPHLLLSIISREYTKDKNILSLGIPSFRYSTTSSARHLRKKMQSLIPGHRDYNPNNRILKTINFTTSSNTSTTTSSKWKDS</sequence>
<comment type="caution">
    <text evidence="1">The sequence shown here is derived from an EMBL/GenBank/DDBJ whole genome shotgun (WGS) entry which is preliminary data.</text>
</comment>
<keyword evidence="2" id="KW-1185">Reference proteome</keyword>